<reference evidence="1 2" key="1">
    <citation type="submission" date="2015-07" db="EMBL/GenBank/DDBJ databases">
        <title>Comparative genomics of the Sigatoka disease complex on banana suggests a link between parallel evolutionary changes in Pseudocercospora fijiensis and Pseudocercospora eumusae and increased virulence on the banana host.</title>
        <authorList>
            <person name="Chang T.-C."/>
            <person name="Salvucci A."/>
            <person name="Crous P.W."/>
            <person name="Stergiopoulos I."/>
        </authorList>
    </citation>
    <scope>NUCLEOTIDE SEQUENCE [LARGE SCALE GENOMIC DNA]</scope>
    <source>
        <strain evidence="1 2">CBS 114824</strain>
    </source>
</reference>
<evidence type="ECO:0000313" key="2">
    <source>
        <dbReference type="Proteomes" id="UP000070133"/>
    </source>
</evidence>
<keyword evidence="2" id="KW-1185">Reference proteome</keyword>
<gene>
    <name evidence="1" type="ORF">AC578_8144</name>
</gene>
<dbReference type="OrthoDB" id="10293488at2759"/>
<organism evidence="1 2">
    <name type="scientific">Pseudocercospora eumusae</name>
    <dbReference type="NCBI Taxonomy" id="321146"/>
    <lineage>
        <taxon>Eukaryota</taxon>
        <taxon>Fungi</taxon>
        <taxon>Dikarya</taxon>
        <taxon>Ascomycota</taxon>
        <taxon>Pezizomycotina</taxon>
        <taxon>Dothideomycetes</taxon>
        <taxon>Dothideomycetidae</taxon>
        <taxon>Mycosphaerellales</taxon>
        <taxon>Mycosphaerellaceae</taxon>
        <taxon>Pseudocercospora</taxon>
    </lineage>
</organism>
<evidence type="ECO:0008006" key="3">
    <source>
        <dbReference type="Google" id="ProtNLM"/>
    </source>
</evidence>
<dbReference type="Proteomes" id="UP000070133">
    <property type="component" value="Unassembled WGS sequence"/>
</dbReference>
<evidence type="ECO:0000313" key="1">
    <source>
        <dbReference type="EMBL" id="KXS99435.1"/>
    </source>
</evidence>
<dbReference type="AlphaFoldDB" id="A0A139HAG4"/>
<sequence>MDAATSPLFTTVELLEEILLDTTPRTILTCIRVSKTFRDTIYGSKPLQKKILLLTDLDANYEKHHNDLLATARRRSIIPWRHNASKGQRDVDTIDLNPLISNHLWPHALPAKPTSKSPLPLVYQNSASEFLRLENTSAMRMYLTDQPCTIDLRISRSTSKACGGDVLVTLGHCRLGEIVAVCKAVKACFAKCKESEIEAAKGRGQWHELLDGEAEELLRKHDGRIVRFY</sequence>
<comment type="caution">
    <text evidence="1">The sequence shown here is derived from an EMBL/GenBank/DDBJ whole genome shotgun (WGS) entry which is preliminary data.</text>
</comment>
<protein>
    <recommendedName>
        <fullName evidence="3">F-box domain-containing protein</fullName>
    </recommendedName>
</protein>
<name>A0A139HAG4_9PEZI</name>
<proteinExistence type="predicted"/>
<accession>A0A139HAG4</accession>
<dbReference type="EMBL" id="LFZN01000092">
    <property type="protein sequence ID" value="KXS99435.1"/>
    <property type="molecule type" value="Genomic_DNA"/>
</dbReference>